<evidence type="ECO:0000313" key="2">
    <source>
        <dbReference type="Proteomes" id="UP000030700"/>
    </source>
</evidence>
<dbReference type="AlphaFoldDB" id="A0A081BSH5"/>
<protein>
    <recommendedName>
        <fullName evidence="3">DUF4388 domain-containing protein</fullName>
    </recommendedName>
</protein>
<evidence type="ECO:0008006" key="3">
    <source>
        <dbReference type="Google" id="ProtNLM"/>
    </source>
</evidence>
<gene>
    <name evidence="1" type="ORF">U14_05641</name>
</gene>
<dbReference type="HOGENOM" id="CLU_800916_0_0_0"/>
<proteinExistence type="predicted"/>
<sequence length="348" mass="38488">MLYPQGKTVIGDLKTAFVNIDGVLQELKTEKFTGYVKISSENYHGLVIYENGDPVESVENYTDGRPRIDGIKAMNNVIAKTKEGGGLLNIQELPSNVVNMMLRAIHSKVLYKDLLSEFTQIKNLLVTLKTKQITGHIEIEMNDGAGEAFIFLEDGKLIESLFSAGDGSTLSGKKGLARILEVANEVGYVMNVFQSDRKDVGKEKLEIKKPQQEEPIAVQADPTELLEIVEKIVLSIDQSLVKIIGKGKFQDAFLQAIFQKASDYPFLKSLGTNIQTNNGFAIDGAISLDDIVFGVSDVLDQAVSFVSTPKTKDKIKETIKLGLGQVKWLYEEQIPQYNLDTALFEYLG</sequence>
<dbReference type="Proteomes" id="UP000030700">
    <property type="component" value="Unassembled WGS sequence"/>
</dbReference>
<evidence type="ECO:0000313" key="1">
    <source>
        <dbReference type="EMBL" id="GAK54356.1"/>
    </source>
</evidence>
<reference evidence="1" key="1">
    <citation type="journal article" date="2015" name="PeerJ">
        <title>First genomic representation of candidate bacterial phylum KSB3 points to enhanced environmental sensing as a trigger of wastewater bulking.</title>
        <authorList>
            <person name="Sekiguchi Y."/>
            <person name="Ohashi A."/>
            <person name="Parks D.H."/>
            <person name="Yamauchi T."/>
            <person name="Tyson G.W."/>
            <person name="Hugenholtz P."/>
        </authorList>
    </citation>
    <scope>NUCLEOTIDE SEQUENCE [LARGE SCALE GENOMIC DNA]</scope>
</reference>
<organism evidence="1">
    <name type="scientific">Candidatus Moduliflexus flocculans</name>
    <dbReference type="NCBI Taxonomy" id="1499966"/>
    <lineage>
        <taxon>Bacteria</taxon>
        <taxon>Candidatus Moduliflexota</taxon>
        <taxon>Candidatus Moduliflexia</taxon>
        <taxon>Candidatus Moduliflexales</taxon>
        <taxon>Candidatus Moduliflexaceae</taxon>
    </lineage>
</organism>
<dbReference type="EMBL" id="DF820461">
    <property type="protein sequence ID" value="GAK54356.1"/>
    <property type="molecule type" value="Genomic_DNA"/>
</dbReference>
<accession>A0A081BSH5</accession>
<keyword evidence="2" id="KW-1185">Reference proteome</keyword>
<name>A0A081BSH5_9BACT</name>